<feature type="region of interest" description="Disordered" evidence="1">
    <location>
        <begin position="1"/>
        <end position="21"/>
    </location>
</feature>
<gene>
    <name evidence="2" type="ORF">GCM10010508_16460</name>
</gene>
<reference evidence="2" key="2">
    <citation type="submission" date="2020-09" db="EMBL/GenBank/DDBJ databases">
        <authorList>
            <person name="Sun Q."/>
            <person name="Ohkuma M."/>
        </authorList>
    </citation>
    <scope>NUCLEOTIDE SEQUENCE</scope>
    <source>
        <strain evidence="2">JCM 4654</strain>
    </source>
</reference>
<dbReference type="EMBL" id="BMVF01000004">
    <property type="protein sequence ID" value="GHD86883.1"/>
    <property type="molecule type" value="Genomic_DNA"/>
</dbReference>
<reference evidence="2" key="1">
    <citation type="journal article" date="2014" name="Int. J. Syst. Evol. Microbiol.">
        <title>Complete genome sequence of Corynebacterium casei LMG S-19264T (=DSM 44701T), isolated from a smear-ripened cheese.</title>
        <authorList>
            <consortium name="US DOE Joint Genome Institute (JGI-PGF)"/>
            <person name="Walter F."/>
            <person name="Albersmeier A."/>
            <person name="Kalinowski J."/>
            <person name="Ruckert C."/>
        </authorList>
    </citation>
    <scope>NUCLEOTIDE SEQUENCE</scope>
    <source>
        <strain evidence="2">JCM 4654</strain>
    </source>
</reference>
<accession>A0A918Y1I7</accession>
<keyword evidence="3" id="KW-1185">Reference proteome</keyword>
<proteinExistence type="predicted"/>
<organism evidence="2 3">
    <name type="scientific">Streptomyces naganishii JCM 4654</name>
    <dbReference type="NCBI Taxonomy" id="1306179"/>
    <lineage>
        <taxon>Bacteria</taxon>
        <taxon>Bacillati</taxon>
        <taxon>Actinomycetota</taxon>
        <taxon>Actinomycetes</taxon>
        <taxon>Kitasatosporales</taxon>
        <taxon>Streptomycetaceae</taxon>
        <taxon>Streptomyces</taxon>
    </lineage>
</organism>
<comment type="caution">
    <text evidence="2">The sequence shown here is derived from an EMBL/GenBank/DDBJ whole genome shotgun (WGS) entry which is preliminary data.</text>
</comment>
<feature type="region of interest" description="Disordered" evidence="1">
    <location>
        <begin position="46"/>
        <end position="73"/>
    </location>
</feature>
<protein>
    <submittedName>
        <fullName evidence="2">Uncharacterized protein</fullName>
    </submittedName>
</protein>
<name>A0A918Y1I7_9ACTN</name>
<dbReference type="AlphaFoldDB" id="A0A918Y1I7"/>
<sequence length="73" mass="7914">MTIQVHDSPPAPQAGTGWEPAEELSLRADDPTLCLATIGQGDFWDTWPDEESIGADRRRGRPLAAGQLRRASA</sequence>
<evidence type="ECO:0000256" key="1">
    <source>
        <dbReference type="SAM" id="MobiDB-lite"/>
    </source>
</evidence>
<evidence type="ECO:0000313" key="2">
    <source>
        <dbReference type="EMBL" id="GHD86883.1"/>
    </source>
</evidence>
<evidence type="ECO:0000313" key="3">
    <source>
        <dbReference type="Proteomes" id="UP000608955"/>
    </source>
</evidence>
<dbReference type="Proteomes" id="UP000608955">
    <property type="component" value="Unassembled WGS sequence"/>
</dbReference>